<feature type="region of interest" description="Disordered" evidence="1">
    <location>
        <begin position="142"/>
        <end position="173"/>
    </location>
</feature>
<reference evidence="2 3" key="1">
    <citation type="submission" date="2016-11" db="EMBL/GenBank/DDBJ databases">
        <title>Trade-off between light-utilization and light-protection in marine flavobacteria.</title>
        <authorList>
            <person name="Kumagai Y."/>
        </authorList>
    </citation>
    <scope>NUCLEOTIDE SEQUENCE [LARGE SCALE GENOMIC DNA]</scope>
    <source>
        <strain evidence="2 3">NBRC 107741</strain>
    </source>
</reference>
<proteinExistence type="predicted"/>
<evidence type="ECO:0000256" key="1">
    <source>
        <dbReference type="SAM" id="MobiDB-lite"/>
    </source>
</evidence>
<dbReference type="AlphaFoldDB" id="A0A2S7KS05"/>
<dbReference type="OrthoDB" id="1100725at2"/>
<feature type="compositionally biased region" description="Polar residues" evidence="1">
    <location>
        <begin position="151"/>
        <end position="161"/>
    </location>
</feature>
<protein>
    <submittedName>
        <fullName evidence="2">Uncharacterized protein</fullName>
    </submittedName>
</protein>
<gene>
    <name evidence="2" type="ORF">BST85_11295</name>
</gene>
<evidence type="ECO:0000313" key="2">
    <source>
        <dbReference type="EMBL" id="PQB05409.1"/>
    </source>
</evidence>
<comment type="caution">
    <text evidence="2">The sequence shown here is derived from an EMBL/GenBank/DDBJ whole genome shotgun (WGS) entry which is preliminary data.</text>
</comment>
<name>A0A2S7KS05_9FLAO</name>
<keyword evidence="3" id="KW-1185">Reference proteome</keyword>
<dbReference type="Proteomes" id="UP000239800">
    <property type="component" value="Unassembled WGS sequence"/>
</dbReference>
<sequence length="258" mass="30156">MKKKLKSKIQQLARQILSQDKLEDTSAMLESTRELYELLTVLNYLETQILGEEEEVKTPEVESMDSKSFREQNWFREPEPLPVPENNEEIIEPVMEKIKDLVAQMPQESQEVDQLLEEVLPVRKAWKDEAEEISKDYGDLPVFERKPAEPSMSSQTITQPKANGGASHIQEMDRPRSLNDKLHRGLHIGLNDRLAFIKHLFDGRTQDYKRVLSQISSMESYEEAETFIKGKVKPDYNYWLNKDEYADRFMTIVEKSFN</sequence>
<evidence type="ECO:0000313" key="3">
    <source>
        <dbReference type="Proteomes" id="UP000239800"/>
    </source>
</evidence>
<accession>A0A2S7KS05</accession>
<dbReference type="EMBL" id="MQUB01000001">
    <property type="protein sequence ID" value="PQB05409.1"/>
    <property type="molecule type" value="Genomic_DNA"/>
</dbReference>
<dbReference type="RefSeq" id="WP_104813349.1">
    <property type="nucleotide sequence ID" value="NZ_MQUB01000001.1"/>
</dbReference>
<organism evidence="2 3">
    <name type="scientific">Aureitalea marina</name>
    <dbReference type="NCBI Taxonomy" id="930804"/>
    <lineage>
        <taxon>Bacteria</taxon>
        <taxon>Pseudomonadati</taxon>
        <taxon>Bacteroidota</taxon>
        <taxon>Flavobacteriia</taxon>
        <taxon>Flavobacteriales</taxon>
        <taxon>Flavobacteriaceae</taxon>
        <taxon>Aureitalea</taxon>
    </lineage>
</organism>